<dbReference type="KEGG" id="tli:Tlie_0099"/>
<gene>
    <name evidence="3" type="ordered locus">Tlie_0099</name>
</gene>
<evidence type="ECO:0000259" key="2">
    <source>
        <dbReference type="Pfam" id="PF13690"/>
    </source>
</evidence>
<organism evidence="3 4">
    <name type="scientific">Thermovirga lienii (strain ATCC BAA-1197 / DSM 17291 / Cas60314)</name>
    <dbReference type="NCBI Taxonomy" id="580340"/>
    <lineage>
        <taxon>Bacteria</taxon>
        <taxon>Thermotogati</taxon>
        <taxon>Synergistota</taxon>
        <taxon>Synergistia</taxon>
        <taxon>Synergistales</taxon>
        <taxon>Thermovirgaceae</taxon>
        <taxon>Thermovirga</taxon>
    </lineage>
</organism>
<evidence type="ECO:0000313" key="4">
    <source>
        <dbReference type="Proteomes" id="UP000005868"/>
    </source>
</evidence>
<proteinExistence type="predicted"/>
<dbReference type="GO" id="GO:0006935">
    <property type="term" value="P:chemotaxis"/>
    <property type="evidence" value="ECO:0007669"/>
    <property type="project" value="UniProtKB-KW"/>
</dbReference>
<dbReference type="eggNOG" id="COG1406">
    <property type="taxonomic scope" value="Bacteria"/>
</dbReference>
<dbReference type="Pfam" id="PF13690">
    <property type="entry name" value="CheX"/>
    <property type="match status" value="1"/>
</dbReference>
<dbReference type="AlphaFoldDB" id="G7V5U0"/>
<evidence type="ECO:0000313" key="3">
    <source>
        <dbReference type="EMBL" id="AER65845.1"/>
    </source>
</evidence>
<dbReference type="HOGENOM" id="CLU_1634608_0_0_0"/>
<dbReference type="Proteomes" id="UP000005868">
    <property type="component" value="Chromosome"/>
</dbReference>
<reference evidence="3 4" key="2">
    <citation type="journal article" date="2012" name="Stand. Genomic Sci.">
        <title>Genome sequence of the moderately thermophilic, amino-acid-degrading and sulfur-reducing bacterium Thermovirga lienii type strain (Cas60314(T)).</title>
        <authorList>
            <person name="Goker M."/>
            <person name="Saunders E."/>
            <person name="Lapidus A."/>
            <person name="Nolan M."/>
            <person name="Lucas S."/>
            <person name="Hammon N."/>
            <person name="Deshpande S."/>
            <person name="Cheng J.F."/>
            <person name="Han C."/>
            <person name="Tapia R."/>
            <person name="Goodwin L.A."/>
            <person name="Pitluck S."/>
            <person name="Liolios K."/>
            <person name="Mavromatis K."/>
            <person name="Pagani I."/>
            <person name="Ivanova N."/>
            <person name="Mikhailova N."/>
            <person name="Pati A."/>
            <person name="Chen A."/>
            <person name="Palaniappan K."/>
            <person name="Land M."/>
            <person name="Chang Y.J."/>
            <person name="Jeffries C.D."/>
            <person name="Brambilla E.M."/>
            <person name="Rohde M."/>
            <person name="Spring S."/>
            <person name="Detter J.C."/>
            <person name="Woyke T."/>
            <person name="Bristow J."/>
            <person name="Eisen J.A."/>
            <person name="Markowitz V."/>
            <person name="Hugenholtz P."/>
            <person name="Kyrpides N.C."/>
            <person name="Klenk H.P."/>
        </authorList>
    </citation>
    <scope>NUCLEOTIDE SEQUENCE [LARGE SCALE GENOMIC DNA]</scope>
    <source>
        <strain evidence="4">ATCC BAA-1197 / DSM 17291 / Cas60314</strain>
    </source>
</reference>
<evidence type="ECO:0000256" key="1">
    <source>
        <dbReference type="ARBA" id="ARBA00022500"/>
    </source>
</evidence>
<dbReference type="InterPro" id="IPR028051">
    <property type="entry name" value="CheX-like_dom"/>
</dbReference>
<sequence length="166" mass="17613">MKDLKLLSVMVQAFAVSTVKVSKSLGLSIKVDKGAIAPGIKSKTACAAALIGVIGEDFKGSVSLLIDNEAFNYIIKVMSGGMISNPSPDDPISMSALGELTNMICGSALQELSKSYSKHVDTTPPQMFSGENLKSVPSESPDIKYYTIPMSCDPEGGRLYLVLGFR</sequence>
<keyword evidence="4" id="KW-1185">Reference proteome</keyword>
<dbReference type="InterPro" id="IPR028976">
    <property type="entry name" value="CheC-like_sf"/>
</dbReference>
<name>G7V5U0_THELD</name>
<dbReference type="EMBL" id="CP003096">
    <property type="protein sequence ID" value="AER65845.1"/>
    <property type="molecule type" value="Genomic_DNA"/>
</dbReference>
<accession>G7V5U0</accession>
<dbReference type="Gene3D" id="3.40.1550.10">
    <property type="entry name" value="CheC-like"/>
    <property type="match status" value="1"/>
</dbReference>
<dbReference type="PANTHER" id="PTHR39452">
    <property type="entry name" value="CHEY-P PHOSPHATASE CHEX"/>
    <property type="match status" value="1"/>
</dbReference>
<dbReference type="InterPro" id="IPR038756">
    <property type="entry name" value="CheX-like"/>
</dbReference>
<dbReference type="PANTHER" id="PTHR39452:SF1">
    <property type="entry name" value="CHEY-P PHOSPHATASE CHEX"/>
    <property type="match status" value="1"/>
</dbReference>
<dbReference type="SUPFAM" id="SSF103039">
    <property type="entry name" value="CheC-like"/>
    <property type="match status" value="1"/>
</dbReference>
<keyword evidence="1" id="KW-0145">Chemotaxis</keyword>
<protein>
    <submittedName>
        <fullName evidence="3">CheC domain protein</fullName>
    </submittedName>
</protein>
<feature type="domain" description="Chemotaxis phosphatase CheX-like" evidence="2">
    <location>
        <begin position="48"/>
        <end position="143"/>
    </location>
</feature>
<reference evidence="4" key="1">
    <citation type="submission" date="2011-10" db="EMBL/GenBank/DDBJ databases">
        <title>The complete genome of chromosome of Thermovirga lienii DSM 17291.</title>
        <authorList>
            <consortium name="US DOE Joint Genome Institute (JGI-PGF)"/>
            <person name="Lucas S."/>
            <person name="Copeland A."/>
            <person name="Lapidus A."/>
            <person name="Glavina del Rio T."/>
            <person name="Dalin E."/>
            <person name="Tice H."/>
            <person name="Bruce D."/>
            <person name="Goodwin L."/>
            <person name="Pitluck S."/>
            <person name="Peters L."/>
            <person name="Mikhailova N."/>
            <person name="Saunders E."/>
            <person name="Kyrpides N."/>
            <person name="Mavromatis K."/>
            <person name="Ivanova N."/>
            <person name="Last F.I."/>
            <person name="Brettin T."/>
            <person name="Detter J.C."/>
            <person name="Han C."/>
            <person name="Larimer F."/>
            <person name="Land M."/>
            <person name="Hauser L."/>
            <person name="Markowitz V."/>
            <person name="Cheng J.-F."/>
            <person name="Hugenholtz P."/>
            <person name="Woyke T."/>
            <person name="Wu D."/>
            <person name="Spring S."/>
            <person name="Schroeder M."/>
            <person name="Brambilla E.-M."/>
            <person name="Klenk H.-P."/>
            <person name="Eisen J.A."/>
        </authorList>
    </citation>
    <scope>NUCLEOTIDE SEQUENCE [LARGE SCALE GENOMIC DNA]</scope>
    <source>
        <strain evidence="4">ATCC BAA-1197 / DSM 17291 / Cas60314</strain>
    </source>
</reference>
<dbReference type="STRING" id="580340.Tlie_0099"/>
<dbReference type="CDD" id="cd17906">
    <property type="entry name" value="CheX"/>
    <property type="match status" value="1"/>
</dbReference>